<comment type="caution">
    <text evidence="2">The sequence shown here is derived from an EMBL/GenBank/DDBJ whole genome shotgun (WGS) entry which is preliminary data.</text>
</comment>
<accession>A0A815P3H0</accession>
<evidence type="ECO:0000313" key="3">
    <source>
        <dbReference type="Proteomes" id="UP000663828"/>
    </source>
</evidence>
<keyword evidence="1" id="KW-1133">Transmembrane helix</keyword>
<organism evidence="2 3">
    <name type="scientific">Adineta ricciae</name>
    <name type="common">Rotifer</name>
    <dbReference type="NCBI Taxonomy" id="249248"/>
    <lineage>
        <taxon>Eukaryota</taxon>
        <taxon>Metazoa</taxon>
        <taxon>Spiralia</taxon>
        <taxon>Gnathifera</taxon>
        <taxon>Rotifera</taxon>
        <taxon>Eurotatoria</taxon>
        <taxon>Bdelloidea</taxon>
        <taxon>Adinetida</taxon>
        <taxon>Adinetidae</taxon>
        <taxon>Adineta</taxon>
    </lineage>
</organism>
<feature type="transmembrane region" description="Helical" evidence="1">
    <location>
        <begin position="7"/>
        <end position="30"/>
    </location>
</feature>
<dbReference type="Proteomes" id="UP000663828">
    <property type="component" value="Unassembled WGS sequence"/>
</dbReference>
<keyword evidence="1" id="KW-0472">Membrane</keyword>
<dbReference type="AlphaFoldDB" id="A0A815P3H0"/>
<name>A0A815P3H0_ADIRI</name>
<keyword evidence="1" id="KW-0812">Transmembrane</keyword>
<sequence>MDSAEKIVLGAAAIIVIIVVIVISVVYTVLQRQAQAALSSNDLTAYIYNQCTTNMQNPTLLLTLTNQDMFDYRQFSYSISSSVISTKLTLAFGFQHQTDFWGLDDIVAFDTYTKTSDSTNLDGSFESNNLTMSYSQCRLTTDKNNYPFLSQISWDFPHLGNCYYTDGTQSGLTYLIQSFPIVGGRTYDVSFWLQNNGNGQNLAVVLVDA</sequence>
<keyword evidence="3" id="KW-1185">Reference proteome</keyword>
<reference evidence="2" key="1">
    <citation type="submission" date="2021-02" db="EMBL/GenBank/DDBJ databases">
        <authorList>
            <person name="Nowell W R."/>
        </authorList>
    </citation>
    <scope>NUCLEOTIDE SEQUENCE</scope>
</reference>
<gene>
    <name evidence="2" type="ORF">XAT740_LOCUS36467</name>
</gene>
<proteinExistence type="predicted"/>
<protein>
    <submittedName>
        <fullName evidence="2">Uncharacterized protein</fullName>
    </submittedName>
</protein>
<dbReference type="EMBL" id="CAJNOR010003744">
    <property type="protein sequence ID" value="CAF1443641.1"/>
    <property type="molecule type" value="Genomic_DNA"/>
</dbReference>
<evidence type="ECO:0000256" key="1">
    <source>
        <dbReference type="SAM" id="Phobius"/>
    </source>
</evidence>
<evidence type="ECO:0000313" key="2">
    <source>
        <dbReference type="EMBL" id="CAF1443641.1"/>
    </source>
</evidence>